<protein>
    <submittedName>
        <fullName evidence="2">Acyl carrier protein</fullName>
    </submittedName>
</protein>
<dbReference type="SUPFAM" id="SSF47336">
    <property type="entry name" value="ACP-like"/>
    <property type="match status" value="1"/>
</dbReference>
<dbReference type="EMBL" id="FZOT01000013">
    <property type="protein sequence ID" value="SNT07666.1"/>
    <property type="molecule type" value="Genomic_DNA"/>
</dbReference>
<dbReference type="Gene3D" id="1.10.1200.10">
    <property type="entry name" value="ACP-like"/>
    <property type="match status" value="1"/>
</dbReference>
<dbReference type="PROSITE" id="PS50075">
    <property type="entry name" value="CARRIER"/>
    <property type="match status" value="1"/>
</dbReference>
<dbReference type="AlphaFoldDB" id="A0A239JNR7"/>
<sequence length="85" mass="9578">MNQAEKQQLRAFIENALAGHGDRAGVNDRESLFASGRLDSFTMMKLVMFLEERHGIDFSDEDFDVELVDSVEAIEALVDARAMQK</sequence>
<feature type="domain" description="Carrier" evidence="1">
    <location>
        <begin position="3"/>
        <end position="82"/>
    </location>
</feature>
<dbReference type="Proteomes" id="UP000198284">
    <property type="component" value="Unassembled WGS sequence"/>
</dbReference>
<dbReference type="InterPro" id="IPR009081">
    <property type="entry name" value="PP-bd_ACP"/>
</dbReference>
<dbReference type="Pfam" id="PF00550">
    <property type="entry name" value="PP-binding"/>
    <property type="match status" value="1"/>
</dbReference>
<proteinExistence type="predicted"/>
<dbReference type="RefSeq" id="WP_089400544.1">
    <property type="nucleotide sequence ID" value="NZ_FZOT01000013.1"/>
</dbReference>
<organism evidence="2 3">
    <name type="scientific">Noviherbaspirillum humi</name>
    <dbReference type="NCBI Taxonomy" id="1688639"/>
    <lineage>
        <taxon>Bacteria</taxon>
        <taxon>Pseudomonadati</taxon>
        <taxon>Pseudomonadota</taxon>
        <taxon>Betaproteobacteria</taxon>
        <taxon>Burkholderiales</taxon>
        <taxon>Oxalobacteraceae</taxon>
        <taxon>Noviherbaspirillum</taxon>
    </lineage>
</organism>
<evidence type="ECO:0000313" key="3">
    <source>
        <dbReference type="Proteomes" id="UP000198284"/>
    </source>
</evidence>
<dbReference type="InterPro" id="IPR036736">
    <property type="entry name" value="ACP-like_sf"/>
</dbReference>
<keyword evidence="3" id="KW-1185">Reference proteome</keyword>
<reference evidence="2 3" key="1">
    <citation type="submission" date="2017-06" db="EMBL/GenBank/DDBJ databases">
        <authorList>
            <person name="Kim H.J."/>
            <person name="Triplett B.A."/>
        </authorList>
    </citation>
    <scope>NUCLEOTIDE SEQUENCE [LARGE SCALE GENOMIC DNA]</scope>
    <source>
        <strain evidence="2 3">U15</strain>
    </source>
</reference>
<gene>
    <name evidence="2" type="ORF">SAMN06265795_11341</name>
</gene>
<accession>A0A239JNR7</accession>
<evidence type="ECO:0000313" key="2">
    <source>
        <dbReference type="EMBL" id="SNT07666.1"/>
    </source>
</evidence>
<name>A0A239JNR7_9BURK</name>
<evidence type="ECO:0000259" key="1">
    <source>
        <dbReference type="PROSITE" id="PS50075"/>
    </source>
</evidence>